<dbReference type="InterPro" id="IPR043519">
    <property type="entry name" value="NT_sf"/>
</dbReference>
<dbReference type="SUPFAM" id="SSF81301">
    <property type="entry name" value="Nucleotidyltransferase"/>
    <property type="match status" value="1"/>
</dbReference>
<dbReference type="CDD" id="cd05403">
    <property type="entry name" value="NT_KNTase_like"/>
    <property type="match status" value="1"/>
</dbReference>
<dbReference type="EMBL" id="VSIX01000044">
    <property type="protein sequence ID" value="TYB31252.1"/>
    <property type="molecule type" value="Genomic_DNA"/>
</dbReference>
<evidence type="ECO:0000313" key="3">
    <source>
        <dbReference type="Proteomes" id="UP000324143"/>
    </source>
</evidence>
<name>A0A5D0MFR2_9BACT</name>
<dbReference type="Gene3D" id="3.30.460.10">
    <property type="entry name" value="Beta Polymerase, domain 2"/>
    <property type="match status" value="1"/>
</dbReference>
<dbReference type="Pfam" id="PF18765">
    <property type="entry name" value="Polbeta"/>
    <property type="match status" value="1"/>
</dbReference>
<dbReference type="InterPro" id="IPR041633">
    <property type="entry name" value="Polbeta"/>
</dbReference>
<protein>
    <submittedName>
        <fullName evidence="2">Nucleotidyltransferase domain-containing protein</fullName>
    </submittedName>
</protein>
<accession>A0A5D0MFR2</accession>
<sequence length="101" mass="11823">MKTKNELEKIPEEFKADILKAIDILKEAGAEKIYIFGSLINDDYNESSDIDIGFKGDIDNYFKVLGKLIMKLEHDVDLMEFEEDREIVRYILKNKEYIEVA</sequence>
<organism evidence="2 3">
    <name type="scientific">Candidatus Mcinerneyibacterium aminivorans</name>
    <dbReference type="NCBI Taxonomy" id="2703815"/>
    <lineage>
        <taxon>Bacteria</taxon>
        <taxon>Candidatus Macinerneyibacteriota</taxon>
        <taxon>Candidatus Mcinerneyibacteria</taxon>
        <taxon>Candidatus Mcinerneyibacteriales</taxon>
        <taxon>Candidatus Mcinerneyibacteriaceae</taxon>
        <taxon>Candidatus Mcinerneyibacterium</taxon>
    </lineage>
</organism>
<dbReference type="GO" id="GO:0016740">
    <property type="term" value="F:transferase activity"/>
    <property type="evidence" value="ECO:0007669"/>
    <property type="project" value="UniProtKB-KW"/>
</dbReference>
<dbReference type="Proteomes" id="UP000324143">
    <property type="component" value="Unassembled WGS sequence"/>
</dbReference>
<feature type="domain" description="Polymerase beta nucleotidyltransferase" evidence="1">
    <location>
        <begin position="21"/>
        <end position="97"/>
    </location>
</feature>
<keyword evidence="3" id="KW-1185">Reference proteome</keyword>
<evidence type="ECO:0000313" key="2">
    <source>
        <dbReference type="EMBL" id="TYB31252.1"/>
    </source>
</evidence>
<comment type="caution">
    <text evidence="2">The sequence shown here is derived from an EMBL/GenBank/DDBJ whole genome shotgun (WGS) entry which is preliminary data.</text>
</comment>
<gene>
    <name evidence="2" type="ORF">FXF47_05090</name>
</gene>
<reference evidence="2" key="1">
    <citation type="submission" date="2019-08" db="EMBL/GenBank/DDBJ databases">
        <title>Genomic characterization of a novel candidate phylum (ARYD3) from a high temperature, high salinity tertiary oil reservoir in north central Oklahoma, USA.</title>
        <authorList>
            <person name="Youssef N.H."/>
            <person name="Yadav A."/>
            <person name="Elshahed M.S."/>
        </authorList>
    </citation>
    <scope>NUCLEOTIDE SEQUENCE [LARGE SCALE GENOMIC DNA]</scope>
    <source>
        <strain evidence="2">ARYD3</strain>
    </source>
</reference>
<evidence type="ECO:0000259" key="1">
    <source>
        <dbReference type="Pfam" id="PF18765"/>
    </source>
</evidence>
<proteinExistence type="predicted"/>
<dbReference type="AlphaFoldDB" id="A0A5D0MFR2"/>